<accession>A0ABR7G907</accession>
<dbReference type="Pfam" id="PF01522">
    <property type="entry name" value="Polysacc_deac_1"/>
    <property type="match status" value="1"/>
</dbReference>
<dbReference type="InterPro" id="IPR050248">
    <property type="entry name" value="Polysacc_deacetylase_ArnD"/>
</dbReference>
<evidence type="ECO:0000259" key="4">
    <source>
        <dbReference type="PROSITE" id="PS51677"/>
    </source>
</evidence>
<keyword evidence="1" id="KW-0479">Metal-binding</keyword>
<dbReference type="Gene3D" id="3.20.20.370">
    <property type="entry name" value="Glycoside hydrolase/deacetylase"/>
    <property type="match status" value="1"/>
</dbReference>
<dbReference type="SUPFAM" id="SSF88713">
    <property type="entry name" value="Glycoside hydrolase/deacetylase"/>
    <property type="match status" value="1"/>
</dbReference>
<sequence length="247" mass="28632">MHINRYEKIFSKIISISYFITVLFISQYFGVIQFNLKSSETKGEIPKQFEETKAALQEQMEKPMIALTFDDGPNAQFTPKLLEGLKQRNVHATFFLIGENIEQNSNRNLVKQMYEEGHLIGNHTYRHLEITKLSDEEAYEEIKSTNDLIESIIGKAPEYMRPPFGSWQRNLEKKLMIIPVLWTVDPLDWTTENVDEIVNKVVTETKENDIILLHDCYNSSVIAALRIVDLLQAEGYQFVTVDKLLLN</sequence>
<evidence type="ECO:0000313" key="5">
    <source>
        <dbReference type="EMBL" id="MBC5683365.1"/>
    </source>
</evidence>
<dbReference type="InterPro" id="IPR002509">
    <property type="entry name" value="NODB_dom"/>
</dbReference>
<comment type="caution">
    <text evidence="5">The sequence shown here is derived from an EMBL/GenBank/DDBJ whole genome shotgun (WGS) entry which is preliminary data.</text>
</comment>
<dbReference type="PANTHER" id="PTHR10587:SF133">
    <property type="entry name" value="CHITIN DEACETYLASE 1-RELATED"/>
    <property type="match status" value="1"/>
</dbReference>
<keyword evidence="3" id="KW-0472">Membrane</keyword>
<keyword evidence="3" id="KW-0812">Transmembrane</keyword>
<dbReference type="InterPro" id="IPR011330">
    <property type="entry name" value="Glyco_hydro/deAcase_b/a-brl"/>
</dbReference>
<dbReference type="PROSITE" id="PS51677">
    <property type="entry name" value="NODB"/>
    <property type="match status" value="1"/>
</dbReference>
<feature type="domain" description="NodB homology" evidence="4">
    <location>
        <begin position="63"/>
        <end position="239"/>
    </location>
</feature>
<dbReference type="RefSeq" id="WP_118723625.1">
    <property type="nucleotide sequence ID" value="NZ_JACOPE010000001.1"/>
</dbReference>
<name>A0ABR7G907_9FIRM</name>
<dbReference type="PANTHER" id="PTHR10587">
    <property type="entry name" value="GLYCOSYL TRANSFERASE-RELATED"/>
    <property type="match status" value="1"/>
</dbReference>
<dbReference type="Proteomes" id="UP000631576">
    <property type="component" value="Unassembled WGS sequence"/>
</dbReference>
<keyword evidence="2" id="KW-0378">Hydrolase</keyword>
<evidence type="ECO:0000256" key="1">
    <source>
        <dbReference type="ARBA" id="ARBA00022723"/>
    </source>
</evidence>
<gene>
    <name evidence="5" type="ORF">H8S40_07260</name>
</gene>
<evidence type="ECO:0000256" key="3">
    <source>
        <dbReference type="SAM" id="Phobius"/>
    </source>
</evidence>
<dbReference type="CDD" id="cd10954">
    <property type="entry name" value="CE4_CtAXE_like"/>
    <property type="match status" value="1"/>
</dbReference>
<dbReference type="EMBL" id="JACOPE010000001">
    <property type="protein sequence ID" value="MBC5683365.1"/>
    <property type="molecule type" value="Genomic_DNA"/>
</dbReference>
<keyword evidence="3" id="KW-1133">Transmembrane helix</keyword>
<organism evidence="5 6">
    <name type="scientific">Ruminococcus hominis</name>
    <dbReference type="NCBI Taxonomy" id="2763065"/>
    <lineage>
        <taxon>Bacteria</taxon>
        <taxon>Bacillati</taxon>
        <taxon>Bacillota</taxon>
        <taxon>Clostridia</taxon>
        <taxon>Eubacteriales</taxon>
        <taxon>Oscillospiraceae</taxon>
        <taxon>Ruminococcus</taxon>
    </lineage>
</organism>
<evidence type="ECO:0000256" key="2">
    <source>
        <dbReference type="ARBA" id="ARBA00022801"/>
    </source>
</evidence>
<proteinExistence type="predicted"/>
<evidence type="ECO:0000313" key="6">
    <source>
        <dbReference type="Proteomes" id="UP000631576"/>
    </source>
</evidence>
<protein>
    <submittedName>
        <fullName evidence="5">Polysaccharide deacetylase family protein</fullName>
    </submittedName>
</protein>
<keyword evidence="6" id="KW-1185">Reference proteome</keyword>
<feature type="transmembrane region" description="Helical" evidence="3">
    <location>
        <begin position="9"/>
        <end position="29"/>
    </location>
</feature>
<reference evidence="5 6" key="1">
    <citation type="submission" date="2020-08" db="EMBL/GenBank/DDBJ databases">
        <title>Genome public.</title>
        <authorList>
            <person name="Liu C."/>
            <person name="Sun Q."/>
        </authorList>
    </citation>
    <scope>NUCLEOTIDE SEQUENCE [LARGE SCALE GENOMIC DNA]</scope>
    <source>
        <strain evidence="5 6">NSJ-13</strain>
    </source>
</reference>